<keyword evidence="2" id="KW-0813">Transport</keyword>
<dbReference type="InterPro" id="IPR036259">
    <property type="entry name" value="MFS_trans_sf"/>
</dbReference>
<feature type="transmembrane region" description="Helical" evidence="7">
    <location>
        <begin position="160"/>
        <end position="183"/>
    </location>
</feature>
<feature type="transmembrane region" description="Helical" evidence="7">
    <location>
        <begin position="74"/>
        <end position="101"/>
    </location>
</feature>
<feature type="transmembrane region" description="Helical" evidence="7">
    <location>
        <begin position="359"/>
        <end position="380"/>
    </location>
</feature>
<feature type="transmembrane region" description="Helical" evidence="7">
    <location>
        <begin position="204"/>
        <end position="226"/>
    </location>
</feature>
<dbReference type="GO" id="GO:0022857">
    <property type="term" value="F:transmembrane transporter activity"/>
    <property type="evidence" value="ECO:0007669"/>
    <property type="project" value="InterPro"/>
</dbReference>
<dbReference type="Proteomes" id="UP000309170">
    <property type="component" value="Unassembled WGS sequence"/>
</dbReference>
<evidence type="ECO:0000256" key="5">
    <source>
        <dbReference type="ARBA" id="ARBA00022989"/>
    </source>
</evidence>
<dbReference type="PROSITE" id="PS50850">
    <property type="entry name" value="MFS"/>
    <property type="match status" value="1"/>
</dbReference>
<name>A0A9X8ZEN3_9BACI</name>
<dbReference type="AlphaFoldDB" id="A0A9X8ZEN3"/>
<feature type="transmembrane region" description="Helical" evidence="7">
    <location>
        <begin position="7"/>
        <end position="34"/>
    </location>
</feature>
<reference evidence="9 10" key="1">
    <citation type="journal article" date="2019" name="Environ. Microbiol.">
        <title>An active ?-lactamase is a part of an orchestrated cell wall stress resistance network of Bacillus subtilis and related rhizosphere species.</title>
        <authorList>
            <person name="Bucher T."/>
            <person name="Keren-Paz A."/>
            <person name="Hausser J."/>
            <person name="Olender T."/>
            <person name="Cytryn E."/>
            <person name="Kolodkin-Gal I."/>
        </authorList>
    </citation>
    <scope>NUCLEOTIDE SEQUENCE [LARGE SCALE GENOMIC DNA]</scope>
    <source>
        <strain evidence="9 10">I4</strain>
    </source>
</reference>
<evidence type="ECO:0000256" key="3">
    <source>
        <dbReference type="ARBA" id="ARBA00022475"/>
    </source>
</evidence>
<evidence type="ECO:0000256" key="2">
    <source>
        <dbReference type="ARBA" id="ARBA00022448"/>
    </source>
</evidence>
<evidence type="ECO:0000256" key="4">
    <source>
        <dbReference type="ARBA" id="ARBA00022692"/>
    </source>
</evidence>
<feature type="transmembrane region" description="Helical" evidence="7">
    <location>
        <begin position="331"/>
        <end position="353"/>
    </location>
</feature>
<evidence type="ECO:0000256" key="6">
    <source>
        <dbReference type="ARBA" id="ARBA00023136"/>
    </source>
</evidence>
<feature type="transmembrane region" description="Helical" evidence="7">
    <location>
        <begin position="46"/>
        <end position="67"/>
    </location>
</feature>
<accession>A0A9X8ZEN3</accession>
<evidence type="ECO:0000256" key="1">
    <source>
        <dbReference type="ARBA" id="ARBA00004651"/>
    </source>
</evidence>
<dbReference type="PANTHER" id="PTHR43124">
    <property type="entry name" value="PURINE EFFLUX PUMP PBUE"/>
    <property type="match status" value="1"/>
</dbReference>
<dbReference type="Gene3D" id="1.20.1250.20">
    <property type="entry name" value="MFS general substrate transporter like domains"/>
    <property type="match status" value="1"/>
</dbReference>
<feature type="transmembrane region" description="Helical" evidence="7">
    <location>
        <begin position="241"/>
        <end position="259"/>
    </location>
</feature>
<feature type="transmembrane region" description="Helical" evidence="7">
    <location>
        <begin position="107"/>
        <end position="124"/>
    </location>
</feature>
<gene>
    <name evidence="9" type="ORF">FC678_19405</name>
</gene>
<dbReference type="CDD" id="cd17324">
    <property type="entry name" value="MFS_NepI_like"/>
    <property type="match status" value="1"/>
</dbReference>
<dbReference type="InterPro" id="IPR020846">
    <property type="entry name" value="MFS_dom"/>
</dbReference>
<feature type="transmembrane region" description="Helical" evidence="7">
    <location>
        <begin position="136"/>
        <end position="154"/>
    </location>
</feature>
<dbReference type="RefSeq" id="WP_137024205.1">
    <property type="nucleotide sequence ID" value="NZ_SZNT01000339.1"/>
</dbReference>
<feature type="domain" description="Major facilitator superfamily (MFS) profile" evidence="8">
    <location>
        <begin position="8"/>
        <end position="386"/>
    </location>
</feature>
<sequence length="390" mass="41512">MTKRNNLLIFILTMGVFGIINTEMGVIGLMPSIADHFNVSISKAGLLVSLFALTIAVSGPTMPLLFSGINRKKVMLLVLGVFVIGSIVSIFTSNFTILLIARIIPAFFHPIYCSLAFTVAASSVSKEEAPKAVSKVFIGVSAGMVAGVPIASFIDSAVSFEMAMAFFAIVNAIVFIATLIFVPSMPVEERLSYGTQLSVLKKPIIWLSIVTVILLNSAIFGVYSYFAEYLKTVTNMSPNTISLTLFVFGGASIIGNIVAGNLLTHSAIKSVVSFPLLLGAVYIILFFTGQFTVPMEIITLIWGILAGGIMANINQYLIASSAPEAPDFANGLFISSCNVGTTIGAAAGGLFISELGTQYVVLVGILSLILSLVTILLRNFMFTPTQQLSR</sequence>
<keyword evidence="5 7" id="KW-1133">Transmembrane helix</keyword>
<dbReference type="EMBL" id="SZNT01000339">
    <property type="protein sequence ID" value="TKH08737.1"/>
    <property type="molecule type" value="Genomic_DNA"/>
</dbReference>
<keyword evidence="6 7" id="KW-0472">Membrane</keyword>
<dbReference type="InterPro" id="IPR050189">
    <property type="entry name" value="MFS_Efflux_Transporters"/>
</dbReference>
<keyword evidence="3" id="KW-1003">Cell membrane</keyword>
<dbReference type="InterPro" id="IPR011701">
    <property type="entry name" value="MFS"/>
</dbReference>
<evidence type="ECO:0000313" key="10">
    <source>
        <dbReference type="Proteomes" id="UP000309170"/>
    </source>
</evidence>
<evidence type="ECO:0000259" key="8">
    <source>
        <dbReference type="PROSITE" id="PS50850"/>
    </source>
</evidence>
<organism evidence="9 10">
    <name type="scientific">Peribacillus simplex</name>
    <dbReference type="NCBI Taxonomy" id="1478"/>
    <lineage>
        <taxon>Bacteria</taxon>
        <taxon>Bacillati</taxon>
        <taxon>Bacillota</taxon>
        <taxon>Bacilli</taxon>
        <taxon>Bacillales</taxon>
        <taxon>Bacillaceae</taxon>
        <taxon>Peribacillus</taxon>
    </lineage>
</organism>
<dbReference type="Pfam" id="PF07690">
    <property type="entry name" value="MFS_1"/>
    <property type="match status" value="1"/>
</dbReference>
<evidence type="ECO:0000313" key="9">
    <source>
        <dbReference type="EMBL" id="TKH08737.1"/>
    </source>
</evidence>
<dbReference type="PANTHER" id="PTHR43124:SF3">
    <property type="entry name" value="CHLORAMPHENICOL EFFLUX PUMP RV0191"/>
    <property type="match status" value="1"/>
</dbReference>
<proteinExistence type="predicted"/>
<keyword evidence="4 7" id="KW-0812">Transmembrane</keyword>
<dbReference type="SUPFAM" id="SSF103473">
    <property type="entry name" value="MFS general substrate transporter"/>
    <property type="match status" value="1"/>
</dbReference>
<feature type="transmembrane region" description="Helical" evidence="7">
    <location>
        <begin position="297"/>
        <end position="319"/>
    </location>
</feature>
<feature type="transmembrane region" description="Helical" evidence="7">
    <location>
        <begin position="271"/>
        <end position="291"/>
    </location>
</feature>
<comment type="subcellular location">
    <subcellularLocation>
        <location evidence="1">Cell membrane</location>
        <topology evidence="1">Multi-pass membrane protein</topology>
    </subcellularLocation>
</comment>
<dbReference type="GO" id="GO:0005886">
    <property type="term" value="C:plasma membrane"/>
    <property type="evidence" value="ECO:0007669"/>
    <property type="project" value="UniProtKB-SubCell"/>
</dbReference>
<comment type="caution">
    <text evidence="9">The sequence shown here is derived from an EMBL/GenBank/DDBJ whole genome shotgun (WGS) entry which is preliminary data.</text>
</comment>
<evidence type="ECO:0000256" key="7">
    <source>
        <dbReference type="SAM" id="Phobius"/>
    </source>
</evidence>
<protein>
    <submittedName>
        <fullName evidence="9">MFS transporter</fullName>
    </submittedName>
</protein>